<feature type="non-terminal residue" evidence="2">
    <location>
        <position position="88"/>
    </location>
</feature>
<dbReference type="AlphaFoldDB" id="A0A3P8DPP1"/>
<proteinExistence type="predicted"/>
<gene>
    <name evidence="2" type="ORF">SMTD_LOCUS3688</name>
</gene>
<evidence type="ECO:0000256" key="1">
    <source>
        <dbReference type="SAM" id="MobiDB-lite"/>
    </source>
</evidence>
<name>A0A3P8DPP1_9TREM</name>
<dbReference type="Proteomes" id="UP000269396">
    <property type="component" value="Unassembled WGS sequence"/>
</dbReference>
<evidence type="ECO:0000313" key="2">
    <source>
        <dbReference type="EMBL" id="VDO98112.1"/>
    </source>
</evidence>
<feature type="compositionally biased region" description="Gly residues" evidence="1">
    <location>
        <begin position="28"/>
        <end position="37"/>
    </location>
</feature>
<protein>
    <submittedName>
        <fullName evidence="2">Uncharacterized protein</fullName>
    </submittedName>
</protein>
<accession>A0A3P8DPP1</accession>
<sequence length="88" mass="9110">MQQLSASQTSAQNSALTVYRSNRLTVCSGGGGGGGGADSTSGAINDDTEVSNQMEQYNSPSLSNFQNLNTSSSSRFHDSSKSDPEKAV</sequence>
<organism evidence="2 3">
    <name type="scientific">Schistosoma mattheei</name>
    <dbReference type="NCBI Taxonomy" id="31246"/>
    <lineage>
        <taxon>Eukaryota</taxon>
        <taxon>Metazoa</taxon>
        <taxon>Spiralia</taxon>
        <taxon>Lophotrochozoa</taxon>
        <taxon>Platyhelminthes</taxon>
        <taxon>Trematoda</taxon>
        <taxon>Digenea</taxon>
        <taxon>Strigeidida</taxon>
        <taxon>Schistosomatoidea</taxon>
        <taxon>Schistosomatidae</taxon>
        <taxon>Schistosoma</taxon>
    </lineage>
</organism>
<dbReference type="EMBL" id="UZAL01007377">
    <property type="protein sequence ID" value="VDO98112.1"/>
    <property type="molecule type" value="Genomic_DNA"/>
</dbReference>
<feature type="compositionally biased region" description="Basic and acidic residues" evidence="1">
    <location>
        <begin position="75"/>
        <end position="88"/>
    </location>
</feature>
<keyword evidence="3" id="KW-1185">Reference proteome</keyword>
<feature type="compositionally biased region" description="Polar residues" evidence="1">
    <location>
        <begin position="50"/>
        <end position="70"/>
    </location>
</feature>
<reference evidence="2 3" key="1">
    <citation type="submission" date="2018-11" db="EMBL/GenBank/DDBJ databases">
        <authorList>
            <consortium name="Pathogen Informatics"/>
        </authorList>
    </citation>
    <scope>NUCLEOTIDE SEQUENCE [LARGE SCALE GENOMIC DNA]</scope>
    <source>
        <strain>Denwood</strain>
        <strain evidence="3">Zambia</strain>
    </source>
</reference>
<feature type="region of interest" description="Disordered" evidence="1">
    <location>
        <begin position="25"/>
        <end position="88"/>
    </location>
</feature>
<evidence type="ECO:0000313" key="3">
    <source>
        <dbReference type="Proteomes" id="UP000269396"/>
    </source>
</evidence>